<evidence type="ECO:0000313" key="3">
    <source>
        <dbReference type="Proteomes" id="UP000444316"/>
    </source>
</evidence>
<dbReference type="InterPro" id="IPR013783">
    <property type="entry name" value="Ig-like_fold"/>
</dbReference>
<feature type="chain" id="PRO_5032665822" evidence="1">
    <location>
        <begin position="18"/>
        <end position="118"/>
    </location>
</feature>
<comment type="caution">
    <text evidence="2">The sequence shown here is derived from an EMBL/GenBank/DDBJ whole genome shotgun (WGS) entry which is preliminary data.</text>
</comment>
<dbReference type="Pfam" id="PF22352">
    <property type="entry name" value="K319L-like_PKD"/>
    <property type="match status" value="1"/>
</dbReference>
<accession>A0A845HX39</accession>
<dbReference type="Proteomes" id="UP000444316">
    <property type="component" value="Unassembled WGS sequence"/>
</dbReference>
<dbReference type="EMBL" id="WWCL01000001">
    <property type="protein sequence ID" value="MYN44091.1"/>
    <property type="molecule type" value="Genomic_DNA"/>
</dbReference>
<dbReference type="SUPFAM" id="SSF49299">
    <property type="entry name" value="PKD domain"/>
    <property type="match status" value="1"/>
</dbReference>
<dbReference type="Gene3D" id="2.60.40.10">
    <property type="entry name" value="Immunoglobulins"/>
    <property type="match status" value="1"/>
</dbReference>
<organism evidence="2 3">
    <name type="scientific">Duganella fentianensis</name>
    <dbReference type="NCBI Taxonomy" id="2692177"/>
    <lineage>
        <taxon>Bacteria</taxon>
        <taxon>Pseudomonadati</taxon>
        <taxon>Pseudomonadota</taxon>
        <taxon>Betaproteobacteria</taxon>
        <taxon>Burkholderiales</taxon>
        <taxon>Oxalobacteraceae</taxon>
        <taxon>Telluria group</taxon>
        <taxon>Duganella</taxon>
    </lineage>
</organism>
<keyword evidence="3" id="KW-1185">Reference proteome</keyword>
<evidence type="ECO:0000313" key="2">
    <source>
        <dbReference type="EMBL" id="MYN44091.1"/>
    </source>
</evidence>
<name>A0A845HX39_9BURK</name>
<dbReference type="InterPro" id="IPR035986">
    <property type="entry name" value="PKD_dom_sf"/>
</dbReference>
<feature type="signal peptide" evidence="1">
    <location>
        <begin position="1"/>
        <end position="17"/>
    </location>
</feature>
<evidence type="ECO:0000256" key="1">
    <source>
        <dbReference type="SAM" id="SignalP"/>
    </source>
</evidence>
<gene>
    <name evidence="2" type="ORF">GTP23_03285</name>
</gene>
<keyword evidence="1" id="KW-0732">Signal</keyword>
<dbReference type="AlphaFoldDB" id="A0A845HX39"/>
<dbReference type="PROSITE" id="PS51257">
    <property type="entry name" value="PROKAR_LIPOPROTEIN"/>
    <property type="match status" value="1"/>
</dbReference>
<dbReference type="RefSeq" id="WP_161033843.1">
    <property type="nucleotide sequence ID" value="NZ_WWCL01000001.1"/>
</dbReference>
<protein>
    <submittedName>
        <fullName evidence="2">PKD domain containing protein</fullName>
    </submittedName>
</protein>
<proteinExistence type="predicted"/>
<reference evidence="2" key="1">
    <citation type="submission" date="2019-12" db="EMBL/GenBank/DDBJ databases">
        <title>Novel species isolated from a subtropical stream in China.</title>
        <authorList>
            <person name="Lu H."/>
        </authorList>
    </citation>
    <scope>NUCLEOTIDE SEQUENCE [LARGE SCALE GENOMIC DNA]</scope>
    <source>
        <strain evidence="2">FT93W</strain>
    </source>
</reference>
<sequence length="118" mass="12143">MRHHYAAALFLSVLLCACGGGDYVPPSNHAPVASAGPAQVVAVGTSVKLNGTASDADQDLVSYLWTLSKPANSVAYLLNSKVASPTFNPDVPGVYVATLIVNDGKLDSLPSTVMITAQ</sequence>